<evidence type="ECO:0000259" key="2">
    <source>
        <dbReference type="PROSITE" id="PS50011"/>
    </source>
</evidence>
<dbReference type="GO" id="GO:0005737">
    <property type="term" value="C:cytoplasm"/>
    <property type="evidence" value="ECO:0007669"/>
    <property type="project" value="TreeGrafter"/>
</dbReference>
<dbReference type="InterPro" id="IPR011009">
    <property type="entry name" value="Kinase-like_dom_sf"/>
</dbReference>
<dbReference type="Gene3D" id="1.10.510.10">
    <property type="entry name" value="Transferase(Phosphotransferase) domain 1"/>
    <property type="match status" value="1"/>
</dbReference>
<dbReference type="EMBL" id="JARGDH010000003">
    <property type="protein sequence ID" value="KAL0272669.1"/>
    <property type="molecule type" value="Genomic_DNA"/>
</dbReference>
<reference evidence="3" key="1">
    <citation type="journal article" date="2024" name="Gigascience">
        <title>Chromosome-level genome of the poultry shaft louse Menopon gallinae provides insight into the host-switching and adaptive evolution of parasitic lice.</title>
        <authorList>
            <person name="Xu Y."/>
            <person name="Ma L."/>
            <person name="Liu S."/>
            <person name="Liang Y."/>
            <person name="Liu Q."/>
            <person name="He Z."/>
            <person name="Tian L."/>
            <person name="Duan Y."/>
            <person name="Cai W."/>
            <person name="Li H."/>
            <person name="Song F."/>
        </authorList>
    </citation>
    <scope>NUCLEOTIDE SEQUENCE</scope>
    <source>
        <strain evidence="3">Cailab_2023a</strain>
    </source>
</reference>
<dbReference type="InterPro" id="IPR008271">
    <property type="entry name" value="Ser/Thr_kinase_AS"/>
</dbReference>
<gene>
    <name evidence="3" type="ORF">PYX00_005546</name>
</gene>
<dbReference type="InterPro" id="IPR053235">
    <property type="entry name" value="Ser_Thr_kinase"/>
</dbReference>
<name>A0AAW2HRV7_9NEOP</name>
<sequence>MASGMVTPKTPARKRSRQTLQPLKIPPSPFLESLGFGTGVNVWKLKESKSNSCQNSPWAIKNVRRNMSKALKNKYENLISKEANMLRSLCHENIIGFRDVITSEDGRKCLAMELGGESLGNMIEERFENMLGPYPANLILNVIKNVANALAYLHDEKNILHGDIKSYNIVVKNNFEVIKLCDFGVSINLDENGVAHGFVGTPIYSAPECQEGAEGPVTCKADIFSLGLVIWEMIALVPPHTEVGGSEDESEYFSSCDSESEMDDSYISEADSSVVKYGTRPNLPDVKLGDEYSNVIEIFYCCTEQDPNKRPTAHYLVQHLSTLV</sequence>
<organism evidence="3">
    <name type="scientific">Menopon gallinae</name>
    <name type="common">poultry shaft louse</name>
    <dbReference type="NCBI Taxonomy" id="328185"/>
    <lineage>
        <taxon>Eukaryota</taxon>
        <taxon>Metazoa</taxon>
        <taxon>Ecdysozoa</taxon>
        <taxon>Arthropoda</taxon>
        <taxon>Hexapoda</taxon>
        <taxon>Insecta</taxon>
        <taxon>Pterygota</taxon>
        <taxon>Neoptera</taxon>
        <taxon>Paraneoptera</taxon>
        <taxon>Psocodea</taxon>
        <taxon>Troctomorpha</taxon>
        <taxon>Phthiraptera</taxon>
        <taxon>Amblycera</taxon>
        <taxon>Menoponidae</taxon>
        <taxon>Menopon</taxon>
    </lineage>
</organism>
<accession>A0AAW2HRV7</accession>
<protein>
    <recommendedName>
        <fullName evidence="2">Protein kinase domain-containing protein</fullName>
    </recommendedName>
</protein>
<dbReference type="Pfam" id="PF00069">
    <property type="entry name" value="Pkinase"/>
    <property type="match status" value="1"/>
</dbReference>
<comment type="caution">
    <text evidence="3">The sequence shown here is derived from an EMBL/GenBank/DDBJ whole genome shotgun (WGS) entry which is preliminary data.</text>
</comment>
<dbReference type="PANTHER" id="PTHR24361">
    <property type="entry name" value="MITOGEN-ACTIVATED KINASE KINASE KINASE"/>
    <property type="match status" value="1"/>
</dbReference>
<proteinExistence type="predicted"/>
<evidence type="ECO:0000256" key="1">
    <source>
        <dbReference type="SAM" id="MobiDB-lite"/>
    </source>
</evidence>
<dbReference type="GO" id="GO:0005524">
    <property type="term" value="F:ATP binding"/>
    <property type="evidence" value="ECO:0007669"/>
    <property type="project" value="InterPro"/>
</dbReference>
<dbReference type="AlphaFoldDB" id="A0AAW2HRV7"/>
<feature type="domain" description="Protein kinase" evidence="2">
    <location>
        <begin position="28"/>
        <end position="322"/>
    </location>
</feature>
<dbReference type="SUPFAM" id="SSF56112">
    <property type="entry name" value="Protein kinase-like (PK-like)"/>
    <property type="match status" value="1"/>
</dbReference>
<dbReference type="GO" id="GO:0004674">
    <property type="term" value="F:protein serine/threonine kinase activity"/>
    <property type="evidence" value="ECO:0007669"/>
    <property type="project" value="TreeGrafter"/>
</dbReference>
<feature type="region of interest" description="Disordered" evidence="1">
    <location>
        <begin position="1"/>
        <end position="24"/>
    </location>
</feature>
<dbReference type="InterPro" id="IPR000719">
    <property type="entry name" value="Prot_kinase_dom"/>
</dbReference>
<dbReference type="Gene3D" id="3.30.200.20">
    <property type="entry name" value="Phosphorylase Kinase, domain 1"/>
    <property type="match status" value="1"/>
</dbReference>
<evidence type="ECO:0000313" key="3">
    <source>
        <dbReference type="EMBL" id="KAL0272669.1"/>
    </source>
</evidence>
<dbReference type="PROSITE" id="PS00108">
    <property type="entry name" value="PROTEIN_KINASE_ST"/>
    <property type="match status" value="1"/>
</dbReference>
<dbReference type="SMART" id="SM00220">
    <property type="entry name" value="S_TKc"/>
    <property type="match status" value="1"/>
</dbReference>
<dbReference type="PROSITE" id="PS50011">
    <property type="entry name" value="PROTEIN_KINASE_DOM"/>
    <property type="match status" value="1"/>
</dbReference>